<evidence type="ECO:0000256" key="2">
    <source>
        <dbReference type="ARBA" id="ARBA00022737"/>
    </source>
</evidence>
<dbReference type="InterPro" id="IPR036873">
    <property type="entry name" value="Rhodanese-like_dom_sf"/>
</dbReference>
<proteinExistence type="predicted"/>
<dbReference type="PROSITE" id="PS50206">
    <property type="entry name" value="RHODANESE_3"/>
    <property type="match status" value="2"/>
</dbReference>
<evidence type="ECO:0000256" key="3">
    <source>
        <dbReference type="SAM" id="SignalP"/>
    </source>
</evidence>
<name>A0A4R4FGZ3_9FIRM</name>
<keyword evidence="3" id="KW-0732">Signal</keyword>
<dbReference type="SUPFAM" id="SSF52821">
    <property type="entry name" value="Rhodanese/Cell cycle control phosphatase"/>
    <property type="match status" value="2"/>
</dbReference>
<evidence type="ECO:0000313" key="6">
    <source>
        <dbReference type="Proteomes" id="UP000295710"/>
    </source>
</evidence>
<feature type="chain" id="PRO_5038666820" evidence="3">
    <location>
        <begin position="21"/>
        <end position="359"/>
    </location>
</feature>
<organism evidence="5 6">
    <name type="scientific">Extibacter muris</name>
    <dbReference type="NCBI Taxonomy" id="1796622"/>
    <lineage>
        <taxon>Bacteria</taxon>
        <taxon>Bacillati</taxon>
        <taxon>Bacillota</taxon>
        <taxon>Clostridia</taxon>
        <taxon>Lachnospirales</taxon>
        <taxon>Lachnospiraceae</taxon>
        <taxon>Extibacter</taxon>
    </lineage>
</organism>
<dbReference type="Gene3D" id="3.40.250.10">
    <property type="entry name" value="Rhodanese-like domain"/>
    <property type="match status" value="2"/>
</dbReference>
<dbReference type="SMART" id="SM00450">
    <property type="entry name" value="RHOD"/>
    <property type="match status" value="2"/>
</dbReference>
<dbReference type="GO" id="GO:0004792">
    <property type="term" value="F:thiosulfate-cyanide sulfurtransferase activity"/>
    <property type="evidence" value="ECO:0007669"/>
    <property type="project" value="TreeGrafter"/>
</dbReference>
<dbReference type="AlphaFoldDB" id="A0A4R4FGZ3"/>
<feature type="domain" description="Rhodanese" evidence="4">
    <location>
        <begin position="218"/>
        <end position="335"/>
    </location>
</feature>
<evidence type="ECO:0000313" key="5">
    <source>
        <dbReference type="EMBL" id="TDA22758.1"/>
    </source>
</evidence>
<feature type="signal peptide" evidence="3">
    <location>
        <begin position="1"/>
        <end position="20"/>
    </location>
</feature>
<sequence length="359" mass="39180">MKKRIVSMLLCAAVTASLIAGCGTKPNGDAEDNKETKKKDTEVSDVKADAVEKTKVYVSPDWVQSVIDGNQVESSDYVILECSWGEEADSPSYTTGHIKGAYHMNTDGVESDEYWNIRTPEEIEKLMLDYGITKDTAVICYGENGVVSADDRVAFALLWAGVENVKCLDGGMEAWNDAGYPTEEESSKPKAAEEFGTTVPAHPEYILSIDEVKDKLANDGNFKLVSIRSEAEFLGETSGYSYIEKAGEPEGAIWGHDTDDGSYNNEDGTAVGADVVEKYLAESGASLENELSFYCGTGWRAAIPFLILYENGYSNISMYDGGWYQWQMDDSNPVQIGDPAGEDCVYTTVGELSNDKANK</sequence>
<dbReference type="PANTHER" id="PTHR11364:SF27">
    <property type="entry name" value="SULFURTRANSFERASE"/>
    <property type="match status" value="1"/>
</dbReference>
<dbReference type="CDD" id="cd01448">
    <property type="entry name" value="TST_Repeat_1"/>
    <property type="match status" value="1"/>
</dbReference>
<dbReference type="Proteomes" id="UP000295710">
    <property type="component" value="Unassembled WGS sequence"/>
</dbReference>
<dbReference type="PANTHER" id="PTHR11364">
    <property type="entry name" value="THIOSULFATE SULFERTANSFERASE"/>
    <property type="match status" value="1"/>
</dbReference>
<protein>
    <submittedName>
        <fullName evidence="5">Sulfurtransferase</fullName>
    </submittedName>
</protein>
<dbReference type="InterPro" id="IPR001763">
    <property type="entry name" value="Rhodanese-like_dom"/>
</dbReference>
<dbReference type="EMBL" id="SMMX01000003">
    <property type="protein sequence ID" value="TDA22758.1"/>
    <property type="molecule type" value="Genomic_DNA"/>
</dbReference>
<dbReference type="Pfam" id="PF00581">
    <property type="entry name" value="Rhodanese"/>
    <property type="match status" value="2"/>
</dbReference>
<feature type="domain" description="Rhodanese" evidence="4">
    <location>
        <begin position="73"/>
        <end position="184"/>
    </location>
</feature>
<evidence type="ECO:0000256" key="1">
    <source>
        <dbReference type="ARBA" id="ARBA00022679"/>
    </source>
</evidence>
<dbReference type="InterPro" id="IPR045078">
    <property type="entry name" value="TST/MPST-like"/>
</dbReference>
<evidence type="ECO:0000259" key="4">
    <source>
        <dbReference type="PROSITE" id="PS50206"/>
    </source>
</evidence>
<gene>
    <name evidence="5" type="ORF">E1963_05055</name>
</gene>
<keyword evidence="6" id="KW-1185">Reference proteome</keyword>
<accession>A0A4R4FGZ3</accession>
<keyword evidence="1 5" id="KW-0808">Transferase</keyword>
<comment type="caution">
    <text evidence="5">The sequence shown here is derived from an EMBL/GenBank/DDBJ whole genome shotgun (WGS) entry which is preliminary data.</text>
</comment>
<reference evidence="5 6" key="1">
    <citation type="journal article" date="2016" name="Nat. Microbiol.">
        <title>The Mouse Intestinal Bacterial Collection (miBC) provides host-specific insight into cultured diversity and functional potential of the gut microbiota.</title>
        <authorList>
            <person name="Lagkouvardos I."/>
            <person name="Pukall R."/>
            <person name="Abt B."/>
            <person name="Foesel B.U."/>
            <person name="Meier-Kolthoff J.P."/>
            <person name="Kumar N."/>
            <person name="Bresciani A."/>
            <person name="Martinez I."/>
            <person name="Just S."/>
            <person name="Ziegler C."/>
            <person name="Brugiroux S."/>
            <person name="Garzetti D."/>
            <person name="Wenning M."/>
            <person name="Bui T.P."/>
            <person name="Wang J."/>
            <person name="Hugenholtz F."/>
            <person name="Plugge C.M."/>
            <person name="Peterson D.A."/>
            <person name="Hornef M.W."/>
            <person name="Baines J.F."/>
            <person name="Smidt H."/>
            <person name="Walter J."/>
            <person name="Kristiansen K."/>
            <person name="Nielsen H.B."/>
            <person name="Haller D."/>
            <person name="Overmann J."/>
            <person name="Stecher B."/>
            <person name="Clavel T."/>
        </authorList>
    </citation>
    <scope>NUCLEOTIDE SEQUENCE [LARGE SCALE GENOMIC DNA]</scope>
    <source>
        <strain evidence="5 6">DSM 28560</strain>
    </source>
</reference>
<dbReference type="PROSITE" id="PS51257">
    <property type="entry name" value="PROKAR_LIPOPROTEIN"/>
    <property type="match status" value="1"/>
</dbReference>
<dbReference type="RefSeq" id="WP_132275960.1">
    <property type="nucleotide sequence ID" value="NZ_JAOBST010000005.1"/>
</dbReference>
<keyword evidence="2" id="KW-0677">Repeat</keyword>